<feature type="binding site" evidence="9">
    <location>
        <position position="206"/>
    </location>
    <ligand>
        <name>Zn(2+)</name>
        <dbReference type="ChEBI" id="CHEBI:29105"/>
        <label>1</label>
    </ligand>
</feature>
<comment type="function">
    <text evidence="9">Participates actively in the response to hyperosmotic and heat shock by preventing the aggregation of stress-denatured proteins and by disaggregating proteins, also in an autonomous, DnaK-independent fashion. Unfolded proteins bind initially to DnaJ; upon interaction with the DnaJ-bound protein, DnaK hydrolyzes its bound ATP, resulting in the formation of a stable complex. GrpE releases ADP from DnaK; ATP binding to DnaK triggers the release of the substrate protein, thus completing the reaction cycle. Several rounds of ATP-dependent interactions between DnaJ, DnaK and GrpE are required for fully efficient folding. Also involved, together with DnaK and GrpE, in the DNA replication of plasmids through activation of initiation proteins.</text>
</comment>
<dbReference type="PANTHER" id="PTHR43096">
    <property type="entry name" value="DNAJ HOMOLOG 1, MITOCHONDRIAL-RELATED"/>
    <property type="match status" value="1"/>
</dbReference>
<dbReference type="RefSeq" id="WP_243991123.1">
    <property type="nucleotide sequence ID" value="NZ_JALHLE010000005.1"/>
</dbReference>
<dbReference type="PANTHER" id="PTHR43096:SF48">
    <property type="entry name" value="CHAPERONE PROTEIN DNAJ"/>
    <property type="match status" value="1"/>
</dbReference>
<feature type="binding site" evidence="9">
    <location>
        <position position="150"/>
    </location>
    <ligand>
        <name>Zn(2+)</name>
        <dbReference type="ChEBI" id="CHEBI:29105"/>
        <label>1</label>
    </ligand>
</feature>
<sequence>MSATEIDYYELLEVSRDADDKVLKSAYRKLAMRYHPDKNPGCSDSEARFKQINEAYDVLKDPQKRAAYDQYGHAAFQQGMGGGGAGGMGAEFGDIGDIFESIFGSAFGGAGGGRQQQRRGADLRYDMEVSLEEAFRGKQTEITIEVSQTCEPCSGSGAEPGTSKRTCQMCAGHGKVRAQQGFFVVERTCPTCHGRGEVIEKPCRSCGGEGRVDMPQTLQVDVPPGVDSGTRIRLSGKGEAGPFGAPPGDLYIFLHVKRHKVFERDGTTLITRVPITFTTAALGGSIEIPGIDGEMIAIDIPAGIQSGKQLRKRGSGMPVLQGRGRGDLVIEITVETPTKLTARQKELLRELQETETGEECPQSKGFFDRIKDAWNDLTE</sequence>
<comment type="subcellular location">
    <subcellularLocation>
        <location evidence="9">Cytoplasm</location>
    </subcellularLocation>
</comment>
<evidence type="ECO:0000256" key="3">
    <source>
        <dbReference type="ARBA" id="ARBA00022723"/>
    </source>
</evidence>
<comment type="similarity">
    <text evidence="9">Belongs to the DnaJ family.</text>
</comment>
<feature type="binding site" evidence="9">
    <location>
        <position position="153"/>
    </location>
    <ligand>
        <name>Zn(2+)</name>
        <dbReference type="ChEBI" id="CHEBI:29105"/>
        <label>1</label>
    </ligand>
</feature>
<dbReference type="Pfam" id="PF00684">
    <property type="entry name" value="DnaJ_CXXCXGXG"/>
    <property type="match status" value="1"/>
</dbReference>
<dbReference type="PROSITE" id="PS00636">
    <property type="entry name" value="DNAJ_1"/>
    <property type="match status" value="1"/>
</dbReference>
<dbReference type="GO" id="GO:0016491">
    <property type="term" value="F:oxidoreductase activity"/>
    <property type="evidence" value="ECO:0007669"/>
    <property type="project" value="UniProtKB-KW"/>
</dbReference>
<keyword evidence="4 9" id="KW-0677">Repeat</keyword>
<feature type="binding site" evidence="9">
    <location>
        <position position="167"/>
    </location>
    <ligand>
        <name>Zn(2+)</name>
        <dbReference type="ChEBI" id="CHEBI:29105"/>
        <label>2</label>
    </ligand>
</feature>
<proteinExistence type="inferred from homology"/>
<dbReference type="HAMAP" id="MF_01152">
    <property type="entry name" value="DnaJ"/>
    <property type="match status" value="1"/>
</dbReference>
<comment type="domain">
    <text evidence="9">The J domain is necessary and sufficient to stimulate DnaK ATPase activity. Zinc center 1 plays an important role in the autonomous, DnaK-independent chaperone activity of DnaJ. Zinc center 2 is essential for interaction with DnaK and for DnaJ activity.</text>
</comment>
<comment type="cofactor">
    <cofactor evidence="9">
        <name>Zn(2+)</name>
        <dbReference type="ChEBI" id="CHEBI:29105"/>
    </cofactor>
    <text evidence="9">Binds 2 Zn(2+) ions per monomer.</text>
</comment>
<evidence type="ECO:0000256" key="7">
    <source>
        <dbReference type="ARBA" id="ARBA00023016"/>
    </source>
</evidence>
<evidence type="ECO:0000256" key="1">
    <source>
        <dbReference type="ARBA" id="ARBA00022490"/>
    </source>
</evidence>
<dbReference type="InterPro" id="IPR018253">
    <property type="entry name" value="DnaJ_domain_CS"/>
</dbReference>
<feature type="binding site" evidence="9">
    <location>
        <position position="192"/>
    </location>
    <ligand>
        <name>Zn(2+)</name>
        <dbReference type="ChEBI" id="CHEBI:29105"/>
        <label>2</label>
    </ligand>
</feature>
<dbReference type="InterPro" id="IPR008971">
    <property type="entry name" value="HSP40/DnaJ_pept-bd"/>
</dbReference>
<evidence type="ECO:0000259" key="11">
    <source>
        <dbReference type="PROSITE" id="PS50076"/>
    </source>
</evidence>
<feature type="repeat" description="CXXCXGXG motif" evidence="9">
    <location>
        <begin position="167"/>
        <end position="174"/>
    </location>
</feature>
<dbReference type="Gene3D" id="2.60.260.20">
    <property type="entry name" value="Urease metallochaperone UreE, N-terminal domain"/>
    <property type="match status" value="2"/>
</dbReference>
<dbReference type="CDD" id="cd10719">
    <property type="entry name" value="DnaJ_zf"/>
    <property type="match status" value="1"/>
</dbReference>
<dbReference type="SUPFAM" id="SSF46565">
    <property type="entry name" value="Chaperone J-domain"/>
    <property type="match status" value="1"/>
</dbReference>
<feature type="binding site" evidence="9">
    <location>
        <position position="189"/>
    </location>
    <ligand>
        <name>Zn(2+)</name>
        <dbReference type="ChEBI" id="CHEBI:29105"/>
        <label>2</label>
    </ligand>
</feature>
<dbReference type="Gene3D" id="2.10.230.10">
    <property type="entry name" value="Heat shock protein DnaJ, cysteine-rich domain"/>
    <property type="match status" value="1"/>
</dbReference>
<feature type="repeat" description="CXXCXGXG motif" evidence="9">
    <location>
        <begin position="203"/>
        <end position="210"/>
    </location>
</feature>
<dbReference type="InterPro" id="IPR002939">
    <property type="entry name" value="DnaJ_C"/>
</dbReference>
<evidence type="ECO:0000256" key="8">
    <source>
        <dbReference type="ARBA" id="ARBA00023186"/>
    </source>
</evidence>
<dbReference type="PROSITE" id="PS51188">
    <property type="entry name" value="ZF_CR"/>
    <property type="match status" value="1"/>
</dbReference>
<evidence type="ECO:0000256" key="2">
    <source>
        <dbReference type="ARBA" id="ARBA00022705"/>
    </source>
</evidence>
<reference evidence="13" key="1">
    <citation type="submission" date="2022-03" db="EMBL/GenBank/DDBJ databases">
        <title>Identification of a novel bacterium isolated from mangrove sediments.</title>
        <authorList>
            <person name="Pan X."/>
        </authorList>
    </citation>
    <scope>NUCLEOTIDE SEQUENCE</scope>
    <source>
        <strain evidence="13">B2580</strain>
    </source>
</reference>
<dbReference type="Proteomes" id="UP001162880">
    <property type="component" value="Unassembled WGS sequence"/>
</dbReference>
<gene>
    <name evidence="9 13" type="primary">dnaJ</name>
    <name evidence="13" type="ORF">MTR64_04055</name>
</gene>
<dbReference type="InterPro" id="IPR036410">
    <property type="entry name" value="HSP_DnaJ_Cys-rich_dom_sf"/>
</dbReference>
<keyword evidence="13" id="KW-0560">Oxidoreductase</keyword>
<feature type="binding site" evidence="9">
    <location>
        <position position="170"/>
    </location>
    <ligand>
        <name>Zn(2+)</name>
        <dbReference type="ChEBI" id="CHEBI:29105"/>
        <label>2</label>
    </ligand>
</feature>
<dbReference type="NCBIfam" id="NF008035">
    <property type="entry name" value="PRK10767.1"/>
    <property type="match status" value="1"/>
</dbReference>
<evidence type="ECO:0000256" key="4">
    <source>
        <dbReference type="ARBA" id="ARBA00022737"/>
    </source>
</evidence>
<feature type="repeat" description="CXXCXGXG motif" evidence="9">
    <location>
        <begin position="150"/>
        <end position="157"/>
    </location>
</feature>
<feature type="domain" description="CR-type" evidence="12">
    <location>
        <begin position="137"/>
        <end position="215"/>
    </location>
</feature>
<evidence type="ECO:0000313" key="14">
    <source>
        <dbReference type="Proteomes" id="UP001162880"/>
    </source>
</evidence>
<feature type="domain" description="J" evidence="11">
    <location>
        <begin position="7"/>
        <end position="72"/>
    </location>
</feature>
<dbReference type="EMBL" id="JALHLE010000005">
    <property type="protein sequence ID" value="MCJ2177723.1"/>
    <property type="molecule type" value="Genomic_DNA"/>
</dbReference>
<dbReference type="Pfam" id="PF01556">
    <property type="entry name" value="DnaJ_C"/>
    <property type="match status" value="1"/>
</dbReference>
<keyword evidence="7 9" id="KW-0346">Stress response</keyword>
<evidence type="ECO:0000256" key="5">
    <source>
        <dbReference type="ARBA" id="ARBA00022771"/>
    </source>
</evidence>
<keyword evidence="3 9" id="KW-0479">Metal-binding</keyword>
<evidence type="ECO:0000259" key="12">
    <source>
        <dbReference type="PROSITE" id="PS51188"/>
    </source>
</evidence>
<dbReference type="Pfam" id="PF00226">
    <property type="entry name" value="DnaJ"/>
    <property type="match status" value="1"/>
</dbReference>
<dbReference type="SMART" id="SM00271">
    <property type="entry name" value="DnaJ"/>
    <property type="match status" value="1"/>
</dbReference>
<evidence type="ECO:0000256" key="6">
    <source>
        <dbReference type="ARBA" id="ARBA00022833"/>
    </source>
</evidence>
<dbReference type="InterPro" id="IPR001623">
    <property type="entry name" value="DnaJ_domain"/>
</dbReference>
<dbReference type="InterPro" id="IPR001305">
    <property type="entry name" value="HSP_DnaJ_Cys-rich_dom"/>
</dbReference>
<organism evidence="13 14">
    <name type="scientific">Novosphingobium album</name>
    <name type="common">ex Hu et al. 2023</name>
    <dbReference type="NCBI Taxonomy" id="2930093"/>
    <lineage>
        <taxon>Bacteria</taxon>
        <taxon>Pseudomonadati</taxon>
        <taxon>Pseudomonadota</taxon>
        <taxon>Alphaproteobacteria</taxon>
        <taxon>Sphingomonadales</taxon>
        <taxon>Sphingomonadaceae</taxon>
        <taxon>Novosphingobium</taxon>
    </lineage>
</organism>
<dbReference type="SUPFAM" id="SSF49493">
    <property type="entry name" value="HSP40/DnaJ peptide-binding domain"/>
    <property type="match status" value="2"/>
</dbReference>
<dbReference type="PROSITE" id="PS50076">
    <property type="entry name" value="DNAJ_2"/>
    <property type="match status" value="1"/>
</dbReference>
<dbReference type="InterPro" id="IPR036869">
    <property type="entry name" value="J_dom_sf"/>
</dbReference>
<keyword evidence="8 9" id="KW-0143">Chaperone</keyword>
<comment type="caution">
    <text evidence="13">The sequence shown here is derived from an EMBL/GenBank/DDBJ whole genome shotgun (WGS) entry which is preliminary data.</text>
</comment>
<dbReference type="InterPro" id="IPR012724">
    <property type="entry name" value="DnaJ"/>
</dbReference>
<keyword evidence="2 9" id="KW-0235">DNA replication</keyword>
<dbReference type="CDD" id="cd10747">
    <property type="entry name" value="DnaJ_C"/>
    <property type="match status" value="1"/>
</dbReference>
<name>A0ABT0AYJ1_9SPHN</name>
<keyword evidence="5 9" id="KW-0863">Zinc-finger</keyword>
<feature type="binding site" evidence="9">
    <location>
        <position position="203"/>
    </location>
    <ligand>
        <name>Zn(2+)</name>
        <dbReference type="ChEBI" id="CHEBI:29105"/>
        <label>1</label>
    </ligand>
</feature>
<feature type="zinc finger region" description="CR-type" evidence="10">
    <location>
        <begin position="137"/>
        <end position="215"/>
    </location>
</feature>
<dbReference type="CDD" id="cd06257">
    <property type="entry name" value="DnaJ"/>
    <property type="match status" value="1"/>
</dbReference>
<dbReference type="PRINTS" id="PR00625">
    <property type="entry name" value="JDOMAIN"/>
</dbReference>
<comment type="subunit">
    <text evidence="9">Homodimer.</text>
</comment>
<accession>A0ABT0AYJ1</accession>
<dbReference type="Gene3D" id="1.10.287.110">
    <property type="entry name" value="DnaJ domain"/>
    <property type="match status" value="1"/>
</dbReference>
<keyword evidence="1 9" id="KW-0963">Cytoplasm</keyword>
<evidence type="ECO:0000313" key="13">
    <source>
        <dbReference type="EMBL" id="MCJ2177723.1"/>
    </source>
</evidence>
<feature type="repeat" description="CXXCXGXG motif" evidence="9">
    <location>
        <begin position="189"/>
        <end position="196"/>
    </location>
</feature>
<keyword evidence="14" id="KW-1185">Reference proteome</keyword>
<dbReference type="SUPFAM" id="SSF57938">
    <property type="entry name" value="DnaJ/Hsp40 cysteine-rich domain"/>
    <property type="match status" value="1"/>
</dbReference>
<evidence type="ECO:0000256" key="9">
    <source>
        <dbReference type="HAMAP-Rule" id="MF_01152"/>
    </source>
</evidence>
<protein>
    <recommendedName>
        <fullName evidence="9">Chaperone protein DnaJ</fullName>
    </recommendedName>
</protein>
<dbReference type="NCBIfam" id="TIGR02349">
    <property type="entry name" value="DnaJ_bact"/>
    <property type="match status" value="1"/>
</dbReference>
<keyword evidence="6 9" id="KW-0862">Zinc</keyword>
<evidence type="ECO:0000256" key="10">
    <source>
        <dbReference type="PROSITE-ProRule" id="PRU00546"/>
    </source>
</evidence>